<dbReference type="Proteomes" id="UP001303046">
    <property type="component" value="Unassembled WGS sequence"/>
</dbReference>
<evidence type="ECO:0000313" key="2">
    <source>
        <dbReference type="Proteomes" id="UP001303046"/>
    </source>
</evidence>
<comment type="caution">
    <text evidence="1">The sequence shown here is derived from an EMBL/GenBank/DDBJ whole genome shotgun (WGS) entry which is preliminary data.</text>
</comment>
<dbReference type="EMBL" id="JAVFWL010000005">
    <property type="protein sequence ID" value="KAK6754090.1"/>
    <property type="molecule type" value="Genomic_DNA"/>
</dbReference>
<name>A0ABR1DUP7_NECAM</name>
<evidence type="ECO:0000313" key="1">
    <source>
        <dbReference type="EMBL" id="KAK6754090.1"/>
    </source>
</evidence>
<gene>
    <name evidence="1" type="primary">Necator_chrV.g18015</name>
    <name evidence="1" type="ORF">RB195_013225</name>
</gene>
<proteinExistence type="predicted"/>
<reference evidence="1 2" key="1">
    <citation type="submission" date="2023-08" db="EMBL/GenBank/DDBJ databases">
        <title>A Necator americanus chromosomal reference genome.</title>
        <authorList>
            <person name="Ilik V."/>
            <person name="Petrzelkova K.J."/>
            <person name="Pardy F."/>
            <person name="Fuh T."/>
            <person name="Niatou-Singa F.S."/>
            <person name="Gouil Q."/>
            <person name="Baker L."/>
            <person name="Ritchie M.E."/>
            <person name="Jex A.R."/>
            <person name="Gazzola D."/>
            <person name="Li H."/>
            <person name="Toshio Fujiwara R."/>
            <person name="Zhan B."/>
            <person name="Aroian R.V."/>
            <person name="Pafco B."/>
            <person name="Schwarz E.M."/>
        </authorList>
    </citation>
    <scope>NUCLEOTIDE SEQUENCE [LARGE SCALE GENOMIC DNA]</scope>
    <source>
        <strain evidence="1 2">Aroian</strain>
        <tissue evidence="1">Whole animal</tissue>
    </source>
</reference>
<organism evidence="1 2">
    <name type="scientific">Necator americanus</name>
    <name type="common">Human hookworm</name>
    <dbReference type="NCBI Taxonomy" id="51031"/>
    <lineage>
        <taxon>Eukaryota</taxon>
        <taxon>Metazoa</taxon>
        <taxon>Ecdysozoa</taxon>
        <taxon>Nematoda</taxon>
        <taxon>Chromadorea</taxon>
        <taxon>Rhabditida</taxon>
        <taxon>Rhabditina</taxon>
        <taxon>Rhabditomorpha</taxon>
        <taxon>Strongyloidea</taxon>
        <taxon>Ancylostomatidae</taxon>
        <taxon>Bunostominae</taxon>
        <taxon>Necator</taxon>
    </lineage>
</organism>
<sequence>MRFNDNRWTRAVSDWAPRDIKRTTRRPPTRILLCICKWSIVGHSLATVIVNYGILANTEKIWNGLEKEDDLQKSMFPWHRLRLRWTSVGFKKVKNPPMTSTSPIQNAYDSPIYLRIEFAWPDYPKPEGARWDPKRI</sequence>
<keyword evidence="2" id="KW-1185">Reference proteome</keyword>
<accession>A0ABR1DUP7</accession>
<protein>
    <submittedName>
        <fullName evidence="1">Uncharacterized protein</fullName>
    </submittedName>
</protein>